<dbReference type="SUPFAM" id="SSF51735">
    <property type="entry name" value="NAD(P)-binding Rossmann-fold domains"/>
    <property type="match status" value="1"/>
</dbReference>
<dbReference type="Pfam" id="PF01370">
    <property type="entry name" value="Epimerase"/>
    <property type="match status" value="1"/>
</dbReference>
<organism evidence="3 4">
    <name type="scientific">Actinacidiphila epipremni</name>
    <dbReference type="NCBI Taxonomy" id="2053013"/>
    <lineage>
        <taxon>Bacteria</taxon>
        <taxon>Bacillati</taxon>
        <taxon>Actinomycetota</taxon>
        <taxon>Actinomycetes</taxon>
        <taxon>Kitasatosporales</taxon>
        <taxon>Streptomycetaceae</taxon>
        <taxon>Actinacidiphila</taxon>
    </lineage>
</organism>
<dbReference type="Gene3D" id="3.40.50.720">
    <property type="entry name" value="NAD(P)-binding Rossmann-like Domain"/>
    <property type="match status" value="1"/>
</dbReference>
<dbReference type="Proteomes" id="UP000734511">
    <property type="component" value="Unassembled WGS sequence"/>
</dbReference>
<evidence type="ECO:0000313" key="3">
    <source>
        <dbReference type="EMBL" id="NJP44262.1"/>
    </source>
</evidence>
<keyword evidence="4" id="KW-1185">Reference proteome</keyword>
<feature type="domain" description="NAD-dependent epimerase/dehydratase" evidence="2">
    <location>
        <begin position="18"/>
        <end position="239"/>
    </location>
</feature>
<evidence type="ECO:0000259" key="2">
    <source>
        <dbReference type="Pfam" id="PF01370"/>
    </source>
</evidence>
<dbReference type="InterPro" id="IPR051783">
    <property type="entry name" value="NAD(P)-dependent_oxidoreduct"/>
</dbReference>
<dbReference type="PANTHER" id="PTHR48079">
    <property type="entry name" value="PROTEIN YEEZ"/>
    <property type="match status" value="1"/>
</dbReference>
<evidence type="ECO:0000256" key="1">
    <source>
        <dbReference type="SAM" id="MobiDB-lite"/>
    </source>
</evidence>
<dbReference type="PANTHER" id="PTHR48079:SF6">
    <property type="entry name" value="NAD(P)-BINDING DOMAIN-CONTAINING PROTEIN-RELATED"/>
    <property type="match status" value="1"/>
</dbReference>
<reference evidence="3 4" key="1">
    <citation type="submission" date="2020-03" db="EMBL/GenBank/DDBJ databases">
        <title>WGS of actinomycetes isolated from Thailand.</title>
        <authorList>
            <person name="Thawai C."/>
        </authorList>
    </citation>
    <scope>NUCLEOTIDE SEQUENCE [LARGE SCALE GENOMIC DNA]</scope>
    <source>
        <strain evidence="3 4">PRB2-1</strain>
    </source>
</reference>
<dbReference type="InterPro" id="IPR036291">
    <property type="entry name" value="NAD(P)-bd_dom_sf"/>
</dbReference>
<accession>A0ABX0ZNV7</accession>
<sequence>MTDDNRSPRPRPATGTTVLLAGATGVFGRHAARALTAAGHRVLALGRGAGNDVRADLDDRDALLRAVDGRHADVVVHAATALRKPPARHADMAATNTLRTRGTRHLLDAAREVGARRFIAESMVFGYGYGDFGDRPRTEAGTPFGPPGTSAALERTLAGLRTKEELTLTADGIEGIALRFGLFYGPGGTEALLELLRRRALPVTPDRGLVLPWVELGDAAAALALAVDHGVPGQAYNIADQDPLGFGAHVRLTAEVFGLPRPLTLPRWAMRPLGYVHAVLGTNLRVDTALAAEELGWRPAFRSAREGLAAMARQAAPGQSRSAATTSTAAAQEENRQ</sequence>
<evidence type="ECO:0000313" key="4">
    <source>
        <dbReference type="Proteomes" id="UP000734511"/>
    </source>
</evidence>
<dbReference type="InterPro" id="IPR001509">
    <property type="entry name" value="Epimerase_deHydtase"/>
</dbReference>
<name>A0ABX0ZNV7_9ACTN</name>
<dbReference type="RefSeq" id="WP_167983137.1">
    <property type="nucleotide sequence ID" value="NZ_JAATEJ010000008.1"/>
</dbReference>
<dbReference type="EMBL" id="JAATEJ010000008">
    <property type="protein sequence ID" value="NJP44262.1"/>
    <property type="molecule type" value="Genomic_DNA"/>
</dbReference>
<feature type="region of interest" description="Disordered" evidence="1">
    <location>
        <begin position="312"/>
        <end position="337"/>
    </location>
</feature>
<protein>
    <submittedName>
        <fullName evidence="3">NAD(P)-dependent oxidoreductase</fullName>
    </submittedName>
</protein>
<gene>
    <name evidence="3" type="ORF">HCN08_12750</name>
</gene>
<feature type="compositionally biased region" description="Low complexity" evidence="1">
    <location>
        <begin position="320"/>
        <end position="331"/>
    </location>
</feature>
<proteinExistence type="predicted"/>
<comment type="caution">
    <text evidence="3">The sequence shown here is derived from an EMBL/GenBank/DDBJ whole genome shotgun (WGS) entry which is preliminary data.</text>
</comment>